<protein>
    <recommendedName>
        <fullName evidence="4">DUF998 domain-containing protein</fullName>
    </recommendedName>
</protein>
<feature type="transmembrane region" description="Helical" evidence="1">
    <location>
        <begin position="53"/>
        <end position="75"/>
    </location>
</feature>
<evidence type="ECO:0000313" key="3">
    <source>
        <dbReference type="Proteomes" id="UP001500967"/>
    </source>
</evidence>
<evidence type="ECO:0000256" key="1">
    <source>
        <dbReference type="SAM" id="Phobius"/>
    </source>
</evidence>
<feature type="transmembrane region" description="Helical" evidence="1">
    <location>
        <begin position="87"/>
        <end position="103"/>
    </location>
</feature>
<dbReference type="RefSeq" id="WP_344650470.1">
    <property type="nucleotide sequence ID" value="NZ_BAAAGX010000016.1"/>
</dbReference>
<keyword evidence="1" id="KW-0472">Membrane</keyword>
<sequence length="192" mass="19537">MTATVTRTTSPTSLTLIAVAGPLWTVVSLAQAFTRDGYDITREPLSVLSNGPLGWVQILNFVVAGVLLLTGAAGFRSALPGVWVSRLVALAGAGMIGAGLFVMDPVGEPLSASSYGHMLAGTTTFTALIAACYVLARHYRSTRDTVVSLVAGTALLVGNGWAMSGAPGGPLALAAGAIVAVLWVSLAAARLR</sequence>
<comment type="caution">
    <text evidence="2">The sequence shown here is derived from an EMBL/GenBank/DDBJ whole genome shotgun (WGS) entry which is preliminary data.</text>
</comment>
<feature type="transmembrane region" description="Helical" evidence="1">
    <location>
        <begin position="145"/>
        <end position="163"/>
    </location>
</feature>
<keyword evidence="1" id="KW-1133">Transmembrane helix</keyword>
<feature type="transmembrane region" description="Helical" evidence="1">
    <location>
        <begin position="115"/>
        <end position="136"/>
    </location>
</feature>
<name>A0ABN0UIC4_9ACTN</name>
<reference evidence="2 3" key="1">
    <citation type="journal article" date="2019" name="Int. J. Syst. Evol. Microbiol.">
        <title>The Global Catalogue of Microorganisms (GCM) 10K type strain sequencing project: providing services to taxonomists for standard genome sequencing and annotation.</title>
        <authorList>
            <consortium name="The Broad Institute Genomics Platform"/>
            <consortium name="The Broad Institute Genome Sequencing Center for Infectious Disease"/>
            <person name="Wu L."/>
            <person name="Ma J."/>
        </authorList>
    </citation>
    <scope>NUCLEOTIDE SEQUENCE [LARGE SCALE GENOMIC DNA]</scope>
    <source>
        <strain evidence="2 3">JCM 10425</strain>
    </source>
</reference>
<dbReference type="EMBL" id="BAAAGX010000016">
    <property type="protein sequence ID" value="GAA0251614.1"/>
    <property type="molecule type" value="Genomic_DNA"/>
</dbReference>
<dbReference type="InterPro" id="IPR009339">
    <property type="entry name" value="DUF998"/>
</dbReference>
<gene>
    <name evidence="2" type="ORF">GCM10009539_40970</name>
</gene>
<accession>A0ABN0UIC4</accession>
<dbReference type="Pfam" id="PF06197">
    <property type="entry name" value="DUF998"/>
    <property type="match status" value="1"/>
</dbReference>
<keyword evidence="3" id="KW-1185">Reference proteome</keyword>
<organism evidence="2 3">
    <name type="scientific">Cryptosporangium japonicum</name>
    <dbReference type="NCBI Taxonomy" id="80872"/>
    <lineage>
        <taxon>Bacteria</taxon>
        <taxon>Bacillati</taxon>
        <taxon>Actinomycetota</taxon>
        <taxon>Actinomycetes</taxon>
        <taxon>Cryptosporangiales</taxon>
        <taxon>Cryptosporangiaceae</taxon>
        <taxon>Cryptosporangium</taxon>
    </lineage>
</organism>
<proteinExistence type="predicted"/>
<evidence type="ECO:0008006" key="4">
    <source>
        <dbReference type="Google" id="ProtNLM"/>
    </source>
</evidence>
<feature type="transmembrane region" description="Helical" evidence="1">
    <location>
        <begin position="12"/>
        <end position="33"/>
    </location>
</feature>
<dbReference type="Proteomes" id="UP001500967">
    <property type="component" value="Unassembled WGS sequence"/>
</dbReference>
<feature type="transmembrane region" description="Helical" evidence="1">
    <location>
        <begin position="169"/>
        <end position="189"/>
    </location>
</feature>
<evidence type="ECO:0000313" key="2">
    <source>
        <dbReference type="EMBL" id="GAA0251614.1"/>
    </source>
</evidence>
<keyword evidence="1" id="KW-0812">Transmembrane</keyword>